<feature type="domain" description="ATP-dependent DNA ligase family profile" evidence="22">
    <location>
        <begin position="311"/>
        <end position="445"/>
    </location>
</feature>
<evidence type="ECO:0000256" key="10">
    <source>
        <dbReference type="ARBA" id="ARBA00022723"/>
    </source>
</evidence>
<proteinExistence type="inferred from homology"/>
<evidence type="ECO:0000256" key="16">
    <source>
        <dbReference type="ARBA" id="ARBA00023200"/>
    </source>
</evidence>
<comment type="cofactor">
    <cofactor evidence="1">
        <name>Mg(2+)</name>
        <dbReference type="ChEBI" id="CHEBI:18420"/>
    </cofactor>
</comment>
<dbReference type="InterPro" id="IPR050191">
    <property type="entry name" value="ATP-dep_DNA_ligase"/>
</dbReference>
<dbReference type="NCBIfam" id="TIGR00574">
    <property type="entry name" value="dnl1"/>
    <property type="match status" value="1"/>
</dbReference>
<dbReference type="Gene3D" id="2.40.50.140">
    <property type="entry name" value="Nucleic acid-binding proteins"/>
    <property type="match status" value="1"/>
</dbReference>
<dbReference type="InterPro" id="IPR000977">
    <property type="entry name" value="DNA_ligase_ATP-dep"/>
</dbReference>
<evidence type="ECO:0000256" key="15">
    <source>
        <dbReference type="ARBA" id="ARBA00023172"/>
    </source>
</evidence>
<keyword evidence="24" id="KW-1185">Reference proteome</keyword>
<reference evidence="23 24" key="1">
    <citation type="journal article" date="2017" name="Virus Genes">
        <title>Characterization of Eptesipoxvirus, a novel poxvirus from a microchiropteran bat.</title>
        <authorList>
            <person name="Tu S.L."/>
            <person name="Nakazawa Y."/>
            <person name="Gao J."/>
            <person name="Wilkins K."/>
            <person name="Gallardo-Romero N."/>
            <person name="Li Y."/>
            <person name="Emerson G.L."/>
            <person name="Carroll D.S."/>
            <person name="Upton C."/>
        </authorList>
    </citation>
    <scope>NUCLEOTIDE SEQUENCE [LARGE SCALE GENOMIC DNA]</scope>
    <source>
        <strain evidence="23 24">Washington</strain>
    </source>
</reference>
<keyword evidence="15 20" id="KW-0233">DNA recombination</keyword>
<dbReference type="SUPFAM" id="SSF117018">
    <property type="entry name" value="ATP-dependent DNA ligase DNA-binding domain"/>
    <property type="match status" value="1"/>
</dbReference>
<evidence type="ECO:0000256" key="4">
    <source>
        <dbReference type="ARBA" id="ARBA00012727"/>
    </source>
</evidence>
<name>A0A220T6K6_9POXV</name>
<protein>
    <recommendedName>
        <fullName evidence="5 20">DNA ligase</fullName>
        <ecNumber evidence="4 20">6.5.1.1</ecNumber>
    </recommendedName>
</protein>
<keyword evidence="13 20" id="KW-0067">ATP-binding</keyword>
<keyword evidence="7 20" id="KW-0436">Ligase</keyword>
<keyword evidence="11 20" id="KW-0547">Nucleotide-binding</keyword>
<dbReference type="Gene3D" id="3.30.1490.70">
    <property type="match status" value="1"/>
</dbReference>
<sequence>MVSICTFRSFRQLCSYISNENSTKNKTLIIKKYLSTCNNTDVHLIITVLLCSVNKCVYNLNDKQLIKHFSKIFNHDINEMISDLEQGDVSETIKQFFEKSNTRKPISKSIMLLIDVYNFLKHLSTLTKEKDQQSFLKDIVGVSTSNDLKCFILLIKNDLKIRAGAKCILDALHPHAYETFKMSQNLNNVIHGVLNKSIQTVSITPFIPIKPMLADACKSITDAFKKFPNGMYVEIKYDGERVQIHKNGDIIKYYSRNLKPVLEHKIESFNKIINQAFTNCDTIILDAELILIDTVTSTPLPFGSLGIHKKKLYQNATECVFIFDCMLYNNQILINMPLYKRKEILLNNMTEIKDKIMFSESKRINTLEELNDILTSTIDEGLEGLVVKKFDEEYKPGKRHWLKIKKDYLECGFMVDSADLVVLGAYYGKGIKGGIMSIFLMGCYDDITNKWYTVTKCSGHDDDTLKQLQTQLKMIKISKNESKIPNWLVIHKNYYPDFITLNPYESQIWEIRGAEFSASPTHTANGISIRFPRCIKIRTDKDWTSSTKLSELQTLYNTSKK</sequence>
<keyword evidence="8" id="KW-0132">Cell division</keyword>
<accession>A0A220T6K6</accession>
<evidence type="ECO:0000256" key="3">
    <source>
        <dbReference type="ARBA" id="ARBA00007572"/>
    </source>
</evidence>
<dbReference type="SUPFAM" id="SSF56091">
    <property type="entry name" value="DNA ligase/mRNA capping enzyme, catalytic domain"/>
    <property type="match status" value="1"/>
</dbReference>
<dbReference type="OrthoDB" id="3365at10239"/>
<evidence type="ECO:0000256" key="5">
    <source>
        <dbReference type="ARBA" id="ARBA00013308"/>
    </source>
</evidence>
<dbReference type="GO" id="GO:0030430">
    <property type="term" value="C:host cell cytoplasm"/>
    <property type="evidence" value="ECO:0007669"/>
    <property type="project" value="UniProtKB-SubCell"/>
</dbReference>
<evidence type="ECO:0000256" key="6">
    <source>
        <dbReference type="ARBA" id="ARBA00022518"/>
    </source>
</evidence>
<evidence type="ECO:0000256" key="9">
    <source>
        <dbReference type="ARBA" id="ARBA00022705"/>
    </source>
</evidence>
<dbReference type="EC" id="6.5.1.1" evidence="4 20"/>
<keyword evidence="17 20" id="KW-0234">DNA repair</keyword>
<keyword evidence="6" id="KW-0244">Early protein</keyword>
<dbReference type="EMBL" id="KY747497">
    <property type="protein sequence ID" value="ASK51349.1"/>
    <property type="molecule type" value="Genomic_DNA"/>
</dbReference>
<organism evidence="23 24">
    <name type="scientific">Eptesipox virus</name>
    <dbReference type="NCBI Taxonomy" id="1329402"/>
    <lineage>
        <taxon>Viruses</taxon>
        <taxon>Varidnaviria</taxon>
        <taxon>Bamfordvirae</taxon>
        <taxon>Nucleocytoviricota</taxon>
        <taxon>Pokkesviricetes</taxon>
        <taxon>Chitovirales</taxon>
        <taxon>Poxviridae</taxon>
        <taxon>Chordopoxvirinae</taxon>
        <taxon>Vespertilionpoxvirus</taxon>
        <taxon>Vespertilionpoxvirus eptesipox</taxon>
    </lineage>
</organism>
<dbReference type="PROSITE" id="PS00333">
    <property type="entry name" value="DNA_LIGASE_A2"/>
    <property type="match status" value="1"/>
</dbReference>
<dbReference type="InterPro" id="IPR012340">
    <property type="entry name" value="NA-bd_OB-fold"/>
</dbReference>
<dbReference type="GO" id="GO:0006310">
    <property type="term" value="P:DNA recombination"/>
    <property type="evidence" value="ECO:0007669"/>
    <property type="project" value="UniProtKB-KW"/>
</dbReference>
<comment type="subcellular location">
    <subcellularLocation>
        <location evidence="2">Host cytoplasm</location>
    </subcellularLocation>
</comment>
<evidence type="ECO:0000256" key="18">
    <source>
        <dbReference type="ARBA" id="ARBA00023306"/>
    </source>
</evidence>
<dbReference type="Gene3D" id="1.10.3260.10">
    <property type="entry name" value="DNA ligase, ATP-dependent, N-terminal domain"/>
    <property type="match status" value="1"/>
</dbReference>
<dbReference type="InterPro" id="IPR012310">
    <property type="entry name" value="DNA_ligase_ATP-dep_cent"/>
</dbReference>
<dbReference type="InterPro" id="IPR012308">
    <property type="entry name" value="DNA_ligase_ATP-dep_N"/>
</dbReference>
<dbReference type="InterPro" id="IPR016059">
    <property type="entry name" value="DNA_ligase_ATP-dep_CS"/>
</dbReference>
<dbReference type="GO" id="GO:0006273">
    <property type="term" value="P:lagging strand elongation"/>
    <property type="evidence" value="ECO:0007669"/>
    <property type="project" value="TreeGrafter"/>
</dbReference>
<keyword evidence="18" id="KW-0131">Cell cycle</keyword>
<evidence type="ECO:0000256" key="21">
    <source>
        <dbReference type="RuleBase" id="RU004196"/>
    </source>
</evidence>
<evidence type="ECO:0000256" key="8">
    <source>
        <dbReference type="ARBA" id="ARBA00022618"/>
    </source>
</evidence>
<dbReference type="Proteomes" id="UP000217428">
    <property type="component" value="Segment"/>
</dbReference>
<dbReference type="PANTHER" id="PTHR45674">
    <property type="entry name" value="DNA LIGASE 1/3 FAMILY MEMBER"/>
    <property type="match status" value="1"/>
</dbReference>
<dbReference type="CDD" id="cd07967">
    <property type="entry name" value="OBF_DNA_ligase_III"/>
    <property type="match status" value="1"/>
</dbReference>
<keyword evidence="10" id="KW-0479">Metal-binding</keyword>
<evidence type="ECO:0000256" key="12">
    <source>
        <dbReference type="ARBA" id="ARBA00022763"/>
    </source>
</evidence>
<evidence type="ECO:0000256" key="13">
    <source>
        <dbReference type="ARBA" id="ARBA00022840"/>
    </source>
</evidence>
<keyword evidence="12 20" id="KW-0227">DNA damage</keyword>
<dbReference type="Pfam" id="PF04679">
    <property type="entry name" value="DNA_ligase_A_C"/>
    <property type="match status" value="1"/>
</dbReference>
<evidence type="ECO:0000256" key="14">
    <source>
        <dbReference type="ARBA" id="ARBA00022842"/>
    </source>
</evidence>
<dbReference type="GO" id="GO:0003677">
    <property type="term" value="F:DNA binding"/>
    <property type="evidence" value="ECO:0007669"/>
    <property type="project" value="InterPro"/>
</dbReference>
<evidence type="ECO:0000313" key="23">
    <source>
        <dbReference type="EMBL" id="ASK51349.1"/>
    </source>
</evidence>
<comment type="similarity">
    <text evidence="3 21">Belongs to the ATP-dependent DNA ligase family.</text>
</comment>
<dbReference type="SUPFAM" id="SSF50249">
    <property type="entry name" value="Nucleic acid-binding proteins"/>
    <property type="match status" value="1"/>
</dbReference>
<dbReference type="GO" id="GO:0005524">
    <property type="term" value="F:ATP binding"/>
    <property type="evidence" value="ECO:0007669"/>
    <property type="project" value="UniProtKB-KW"/>
</dbReference>
<dbReference type="Pfam" id="PF01068">
    <property type="entry name" value="DNA_ligase_A_M"/>
    <property type="match status" value="1"/>
</dbReference>
<dbReference type="GO" id="GO:0051301">
    <property type="term" value="P:cell division"/>
    <property type="evidence" value="ECO:0007669"/>
    <property type="project" value="UniProtKB-KW"/>
</dbReference>
<evidence type="ECO:0000256" key="17">
    <source>
        <dbReference type="ARBA" id="ARBA00023204"/>
    </source>
</evidence>
<dbReference type="PANTHER" id="PTHR45674:SF9">
    <property type="entry name" value="DNA LIGASE 3"/>
    <property type="match status" value="1"/>
</dbReference>
<keyword evidence="14" id="KW-0460">Magnesium</keyword>
<dbReference type="GO" id="GO:0046872">
    <property type="term" value="F:metal ion binding"/>
    <property type="evidence" value="ECO:0007669"/>
    <property type="project" value="UniProtKB-KW"/>
</dbReference>
<dbReference type="GO" id="GO:0071897">
    <property type="term" value="P:DNA biosynthetic process"/>
    <property type="evidence" value="ECO:0007669"/>
    <property type="project" value="InterPro"/>
</dbReference>
<evidence type="ECO:0000256" key="20">
    <source>
        <dbReference type="RuleBase" id="RU000617"/>
    </source>
</evidence>
<dbReference type="PROSITE" id="PS50160">
    <property type="entry name" value="DNA_LIGASE_A3"/>
    <property type="match status" value="1"/>
</dbReference>
<dbReference type="FunFam" id="2.40.50.140:FF:000085">
    <property type="entry name" value="DNA ligase"/>
    <property type="match status" value="1"/>
</dbReference>
<evidence type="ECO:0000256" key="7">
    <source>
        <dbReference type="ARBA" id="ARBA00022598"/>
    </source>
</evidence>
<evidence type="ECO:0000256" key="11">
    <source>
        <dbReference type="ARBA" id="ARBA00022741"/>
    </source>
</evidence>
<dbReference type="InterPro" id="IPR012309">
    <property type="entry name" value="DNA_ligase_ATP-dep_C"/>
</dbReference>
<evidence type="ECO:0000259" key="22">
    <source>
        <dbReference type="PROSITE" id="PS50160"/>
    </source>
</evidence>
<evidence type="ECO:0000256" key="19">
    <source>
        <dbReference type="ARBA" id="ARBA00034787"/>
    </source>
</evidence>
<evidence type="ECO:0000313" key="24">
    <source>
        <dbReference type="Proteomes" id="UP000217428"/>
    </source>
</evidence>
<dbReference type="GO" id="GO:0003910">
    <property type="term" value="F:DNA ligase (ATP) activity"/>
    <property type="evidence" value="ECO:0007669"/>
    <property type="project" value="UniProtKB-EC"/>
</dbReference>
<dbReference type="FunFam" id="3.30.470.30:FF:000003">
    <property type="entry name" value="DNA ligase"/>
    <property type="match status" value="1"/>
</dbReference>
<evidence type="ECO:0000256" key="1">
    <source>
        <dbReference type="ARBA" id="ARBA00001946"/>
    </source>
</evidence>
<comment type="catalytic activity">
    <reaction evidence="20">
        <text>ATP + (deoxyribonucleotide)n-3'-hydroxyl + 5'-phospho-(deoxyribonucleotide)m = (deoxyribonucleotide)n+m + AMP + diphosphate.</text>
        <dbReference type="EC" id="6.5.1.1"/>
    </reaction>
</comment>
<dbReference type="GO" id="GO:0006302">
    <property type="term" value="P:double-strand break repair"/>
    <property type="evidence" value="ECO:0007669"/>
    <property type="project" value="TreeGrafter"/>
</dbReference>
<evidence type="ECO:0000256" key="2">
    <source>
        <dbReference type="ARBA" id="ARBA00004192"/>
    </source>
</evidence>
<gene>
    <name evidence="23" type="ORF">EPTV-WA-148</name>
</gene>
<dbReference type="InterPro" id="IPR036599">
    <property type="entry name" value="DNA_ligase_N_sf"/>
</dbReference>
<dbReference type="PROSITE" id="PS00697">
    <property type="entry name" value="DNA_LIGASE_A1"/>
    <property type="match status" value="1"/>
</dbReference>
<dbReference type="Pfam" id="PF04675">
    <property type="entry name" value="DNA_ligase_A_N"/>
    <property type="match status" value="1"/>
</dbReference>
<keyword evidence="16" id="KW-1035">Host cytoplasm</keyword>
<keyword evidence="9" id="KW-0235">DNA replication</keyword>
<dbReference type="Gene3D" id="3.30.470.30">
    <property type="entry name" value="DNA ligase/mRNA capping enzyme"/>
    <property type="match status" value="1"/>
</dbReference>
<comment type="subunit">
    <text evidence="19">Interacts with host TOP2A and TOP2B.</text>
</comment>